<proteinExistence type="inferred from homology"/>
<keyword evidence="4" id="KW-1185">Reference proteome</keyword>
<reference evidence="4" key="1">
    <citation type="submission" date="2015-05" db="EMBL/GenBank/DDBJ databases">
        <authorList>
            <person name="Rodrigo-Torres Lidia"/>
            <person name="Arahal R.David."/>
        </authorList>
    </citation>
    <scope>NUCLEOTIDE SEQUENCE [LARGE SCALE GENOMIC DNA]</scope>
    <source>
        <strain evidence="4">CECT 7321</strain>
    </source>
</reference>
<evidence type="ECO:0000313" key="3">
    <source>
        <dbReference type="EMBL" id="CRL12708.1"/>
    </source>
</evidence>
<keyword evidence="2" id="KW-0100">Branched-chain amino acid biosynthesis</keyword>
<organism evidence="3 4">
    <name type="scientific">Phaeobacter italicus</name>
    <dbReference type="NCBI Taxonomy" id="481446"/>
    <lineage>
        <taxon>Bacteria</taxon>
        <taxon>Pseudomonadati</taxon>
        <taxon>Pseudomonadota</taxon>
        <taxon>Alphaproteobacteria</taxon>
        <taxon>Rhodobacterales</taxon>
        <taxon>Roseobacteraceae</taxon>
        <taxon>Phaeobacter</taxon>
    </lineage>
</organism>
<evidence type="ECO:0008006" key="5">
    <source>
        <dbReference type="Google" id="ProtNLM"/>
    </source>
</evidence>
<sequence>MRIAMWSGPRNLSTAMMYAFGNRGDCAVVDEPYYAAYLAMTGLDHPMRAEVLDSQPQDPEKVAAALLGPVPAAKPFYYQKHMTQHMIDGVPRDWMREVTNVFLIRHPARVIASYGAKRENPTLEDIGFRQQAELFDLVASWGQKPVVIDSHDIREDPAGKLEQLCDAIGVPFSPKMLSWPQGGHKDDGVWAAHWYGAVWQSTGFAGPEGPLPEVPEHLQSVLEDALPFYERLKAVKI</sequence>
<keyword evidence="2" id="KW-0028">Amino-acid biosynthesis</keyword>
<evidence type="ECO:0000256" key="1">
    <source>
        <dbReference type="ARBA" id="ARBA00009320"/>
    </source>
</evidence>
<dbReference type="SUPFAM" id="SSF52540">
    <property type="entry name" value="P-loop containing nucleoside triphosphate hydrolases"/>
    <property type="match status" value="1"/>
</dbReference>
<dbReference type="STRING" id="481446.NIT7645_02911"/>
<name>A0A0H5D7Q6_9RHOB</name>
<dbReference type="EMBL" id="CVRL01000045">
    <property type="protein sequence ID" value="CRL12708.1"/>
    <property type="molecule type" value="Genomic_DNA"/>
</dbReference>
<dbReference type="Gene3D" id="3.40.50.300">
    <property type="entry name" value="P-loop containing nucleotide triphosphate hydrolases"/>
    <property type="match status" value="1"/>
</dbReference>
<dbReference type="RefSeq" id="WP_046211465.1">
    <property type="nucleotide sequence ID" value="NZ_CANLNU010000004.1"/>
</dbReference>
<dbReference type="InterPro" id="IPR050571">
    <property type="entry name" value="Class-IV_PLP-Dep_Aminotrnsfr"/>
</dbReference>
<dbReference type="PANTHER" id="PTHR42743">
    <property type="entry name" value="AMINO-ACID AMINOTRANSFERASE"/>
    <property type="match status" value="1"/>
</dbReference>
<accession>A0A0H5D7Q6</accession>
<evidence type="ECO:0000313" key="4">
    <source>
        <dbReference type="Proteomes" id="UP000043764"/>
    </source>
</evidence>
<gene>
    <name evidence="3" type="ORF">NIT7321_03588</name>
</gene>
<dbReference type="PANTHER" id="PTHR42743:SF11">
    <property type="entry name" value="AMINODEOXYCHORISMATE LYASE"/>
    <property type="match status" value="1"/>
</dbReference>
<comment type="similarity">
    <text evidence="1">Belongs to the class-IV pyridoxal-phosphate-dependent aminotransferase family.</text>
</comment>
<dbReference type="AlphaFoldDB" id="A0A0H5D7Q6"/>
<dbReference type="GO" id="GO:0009082">
    <property type="term" value="P:branched-chain amino acid biosynthetic process"/>
    <property type="evidence" value="ECO:0007669"/>
    <property type="project" value="UniProtKB-KW"/>
</dbReference>
<evidence type="ECO:0000256" key="2">
    <source>
        <dbReference type="ARBA" id="ARBA00023304"/>
    </source>
</evidence>
<dbReference type="Proteomes" id="UP000043764">
    <property type="component" value="Unassembled WGS sequence"/>
</dbReference>
<dbReference type="InterPro" id="IPR027417">
    <property type="entry name" value="P-loop_NTPase"/>
</dbReference>
<protein>
    <recommendedName>
        <fullName evidence="5">Branched-chain amino acid aminotransferase</fullName>
    </recommendedName>
</protein>
<dbReference type="Pfam" id="PF19798">
    <property type="entry name" value="Sulfotransfer_5"/>
    <property type="match status" value="1"/>
</dbReference>